<dbReference type="AlphaFoldDB" id="A0A836L6N9"/>
<evidence type="ECO:0000256" key="4">
    <source>
        <dbReference type="ARBA" id="ARBA00022801"/>
    </source>
</evidence>
<organism evidence="8 9">
    <name type="scientific">Porcisia hertigi</name>
    <dbReference type="NCBI Taxonomy" id="2761500"/>
    <lineage>
        <taxon>Eukaryota</taxon>
        <taxon>Discoba</taxon>
        <taxon>Euglenozoa</taxon>
        <taxon>Kinetoplastea</taxon>
        <taxon>Metakinetoplastina</taxon>
        <taxon>Trypanosomatida</taxon>
        <taxon>Trypanosomatidae</taxon>
        <taxon>Leishmaniinae</taxon>
        <taxon>Porcisia</taxon>
    </lineage>
</organism>
<comment type="cofactor">
    <cofactor evidence="7">
        <name>Zn(2+)</name>
        <dbReference type="ChEBI" id="CHEBI:29105"/>
    </cofactor>
    <text evidence="7">Binds 1 zinc ion per subunit.</text>
</comment>
<keyword evidence="9" id="KW-1185">Reference proteome</keyword>
<dbReference type="Pfam" id="PF01457">
    <property type="entry name" value="Peptidase_M8"/>
    <property type="match status" value="1"/>
</dbReference>
<dbReference type="EC" id="3.4.24.36" evidence="7"/>
<name>A0A836L6N9_9TRYP</name>
<keyword evidence="2 7" id="KW-0645">Protease</keyword>
<dbReference type="GeneID" id="94289516"/>
<dbReference type="GO" id="GO:0007155">
    <property type="term" value="P:cell adhesion"/>
    <property type="evidence" value="ECO:0007669"/>
    <property type="project" value="InterPro"/>
</dbReference>
<keyword evidence="4 7" id="KW-0378">Hydrolase</keyword>
<keyword evidence="3 7" id="KW-0479">Metal-binding</keyword>
<dbReference type="InterPro" id="IPR001577">
    <property type="entry name" value="Peptidase_M8"/>
</dbReference>
<gene>
    <name evidence="8" type="ORF">JKF63_03436</name>
</gene>
<comment type="caution">
    <text evidence="8">The sequence shown here is derived from an EMBL/GenBank/DDBJ whole genome shotgun (WGS) entry which is preliminary data.</text>
</comment>
<evidence type="ECO:0000256" key="7">
    <source>
        <dbReference type="RuleBase" id="RU366077"/>
    </source>
</evidence>
<dbReference type="GO" id="GO:0006508">
    <property type="term" value="P:proteolysis"/>
    <property type="evidence" value="ECO:0007669"/>
    <property type="project" value="UniProtKB-KW"/>
</dbReference>
<reference evidence="8 9" key="1">
    <citation type="submission" date="2021-02" db="EMBL/GenBank/DDBJ databases">
        <title>Porcisia hertigi Genome sequencing and assembly.</title>
        <authorList>
            <person name="Almutairi H."/>
            <person name="Gatherer D."/>
        </authorList>
    </citation>
    <scope>NUCLEOTIDE SEQUENCE [LARGE SCALE GENOMIC DNA]</scope>
    <source>
        <strain evidence="8 9">C119</strain>
    </source>
</reference>
<keyword evidence="5 7" id="KW-0862">Zinc</keyword>
<evidence type="ECO:0000256" key="3">
    <source>
        <dbReference type="ARBA" id="ARBA00022723"/>
    </source>
</evidence>
<proteinExistence type="inferred from homology"/>
<keyword evidence="6 7" id="KW-0482">Metalloprotease</keyword>
<evidence type="ECO:0000256" key="1">
    <source>
        <dbReference type="ARBA" id="ARBA00005860"/>
    </source>
</evidence>
<evidence type="ECO:0000313" key="9">
    <source>
        <dbReference type="Proteomes" id="UP000674318"/>
    </source>
</evidence>
<dbReference type="SUPFAM" id="SSF55486">
    <property type="entry name" value="Metalloproteases ('zincins'), catalytic domain"/>
    <property type="match status" value="1"/>
</dbReference>
<accession>A0A836L6N9</accession>
<evidence type="ECO:0000256" key="6">
    <source>
        <dbReference type="ARBA" id="ARBA00023049"/>
    </source>
</evidence>
<dbReference type="GO" id="GO:0004222">
    <property type="term" value="F:metalloendopeptidase activity"/>
    <property type="evidence" value="ECO:0007669"/>
    <property type="project" value="UniProtKB-UniRule"/>
</dbReference>
<sequence length="120" mass="12529">MSRCLDTSGGFSVQGKHQRQYGICADVLCENSFYAVKVAGASSFTLCWPGMALPLELMSSLFTEGTLLCPSYDSVCDVKVDAALYGKYAALLADHSVGGVRAITMAVGPVAALLAVLLTA</sequence>
<evidence type="ECO:0000256" key="5">
    <source>
        <dbReference type="ARBA" id="ARBA00022833"/>
    </source>
</evidence>
<dbReference type="GO" id="GO:0046872">
    <property type="term" value="F:metal ion binding"/>
    <property type="evidence" value="ECO:0007669"/>
    <property type="project" value="UniProtKB-KW"/>
</dbReference>
<dbReference type="Gene3D" id="2.30.34.10">
    <property type="entry name" value="Leishmanolysin domain 4"/>
    <property type="match status" value="1"/>
</dbReference>
<comment type="similarity">
    <text evidence="1 7">Belongs to the peptidase M8 family.</text>
</comment>
<dbReference type="Proteomes" id="UP000674318">
    <property type="component" value="Chromosome 28"/>
</dbReference>
<dbReference type="RefSeq" id="XP_067755678.1">
    <property type="nucleotide sequence ID" value="XM_067899439.1"/>
</dbReference>
<protein>
    <recommendedName>
        <fullName evidence="7">Leishmanolysin</fullName>
        <ecNumber evidence="7">3.4.24.36</ecNumber>
    </recommendedName>
</protein>
<dbReference type="EMBL" id="JAFJZO010000028">
    <property type="protein sequence ID" value="KAG5500344.1"/>
    <property type="molecule type" value="Genomic_DNA"/>
</dbReference>
<comment type="catalytic activity">
    <reaction evidence="7">
        <text>Preference for hydrophobic residues at P1 and P1' and basic residues at P2' and P3'. A model nonapeptide is cleaved at -Ala-Tyr-|-Leu-Lys-Lys-.</text>
        <dbReference type="EC" id="3.4.24.36"/>
    </reaction>
</comment>
<evidence type="ECO:0000313" key="8">
    <source>
        <dbReference type="EMBL" id="KAG5500344.1"/>
    </source>
</evidence>
<dbReference type="KEGG" id="phet:94289516"/>
<evidence type="ECO:0000256" key="2">
    <source>
        <dbReference type="ARBA" id="ARBA00022670"/>
    </source>
</evidence>
<dbReference type="GO" id="GO:0016020">
    <property type="term" value="C:membrane"/>
    <property type="evidence" value="ECO:0007669"/>
    <property type="project" value="InterPro"/>
</dbReference>